<gene>
    <name evidence="1" type="ORF">METZ01_LOCUS419172</name>
</gene>
<protein>
    <submittedName>
        <fullName evidence="1">Uncharacterized protein</fullName>
    </submittedName>
</protein>
<evidence type="ECO:0000313" key="1">
    <source>
        <dbReference type="EMBL" id="SVD66318.1"/>
    </source>
</evidence>
<name>A0A382X7J1_9ZZZZ</name>
<organism evidence="1">
    <name type="scientific">marine metagenome</name>
    <dbReference type="NCBI Taxonomy" id="408172"/>
    <lineage>
        <taxon>unclassified sequences</taxon>
        <taxon>metagenomes</taxon>
        <taxon>ecological metagenomes</taxon>
    </lineage>
</organism>
<proteinExistence type="predicted"/>
<accession>A0A382X7J1</accession>
<sequence>VRQRAILRNAKVGVLETPEVVLRPEVSLVCRQSIPARRLR</sequence>
<dbReference type="AlphaFoldDB" id="A0A382X7J1"/>
<reference evidence="1" key="1">
    <citation type="submission" date="2018-05" db="EMBL/GenBank/DDBJ databases">
        <authorList>
            <person name="Lanie J.A."/>
            <person name="Ng W.-L."/>
            <person name="Kazmierczak K.M."/>
            <person name="Andrzejewski T.M."/>
            <person name="Davidsen T.M."/>
            <person name="Wayne K.J."/>
            <person name="Tettelin H."/>
            <person name="Glass J.I."/>
            <person name="Rusch D."/>
            <person name="Podicherti R."/>
            <person name="Tsui H.-C.T."/>
            <person name="Winkler M.E."/>
        </authorList>
    </citation>
    <scope>NUCLEOTIDE SEQUENCE</scope>
</reference>
<feature type="non-terminal residue" evidence="1">
    <location>
        <position position="1"/>
    </location>
</feature>
<dbReference type="EMBL" id="UINC01165108">
    <property type="protein sequence ID" value="SVD66318.1"/>
    <property type="molecule type" value="Genomic_DNA"/>
</dbReference>